<evidence type="ECO:0000313" key="11">
    <source>
        <dbReference type="Proteomes" id="UP000297564"/>
    </source>
</evidence>
<evidence type="ECO:0000313" key="10">
    <source>
        <dbReference type="EMBL" id="TFY99795.1"/>
    </source>
</evidence>
<evidence type="ECO:0000256" key="1">
    <source>
        <dbReference type="ARBA" id="ARBA00004651"/>
    </source>
</evidence>
<dbReference type="GO" id="GO:0005886">
    <property type="term" value="C:plasma membrane"/>
    <property type="evidence" value="ECO:0007669"/>
    <property type="project" value="UniProtKB-SubCell"/>
</dbReference>
<dbReference type="OrthoDB" id="9807115at2"/>
<keyword evidence="3" id="KW-1003">Cell membrane</keyword>
<feature type="transmembrane region" description="Helical" evidence="9">
    <location>
        <begin position="12"/>
        <end position="31"/>
    </location>
</feature>
<dbReference type="Pfam" id="PF02653">
    <property type="entry name" value="BPD_transp_2"/>
    <property type="match status" value="1"/>
</dbReference>
<keyword evidence="11" id="KW-1185">Reference proteome</keyword>
<dbReference type="InterPro" id="IPR052157">
    <property type="entry name" value="BCAA_transport_permease"/>
</dbReference>
<protein>
    <submittedName>
        <fullName evidence="10">Branched-chain amino acid ABC transporter permease</fullName>
    </submittedName>
</protein>
<evidence type="ECO:0000256" key="6">
    <source>
        <dbReference type="ARBA" id="ARBA00022989"/>
    </source>
</evidence>
<keyword evidence="5" id="KW-0029">Amino-acid transport</keyword>
<dbReference type="AlphaFoldDB" id="A0A4Z0BKE8"/>
<feature type="transmembrane region" description="Helical" evidence="9">
    <location>
        <begin position="140"/>
        <end position="157"/>
    </location>
</feature>
<dbReference type="Proteomes" id="UP000297564">
    <property type="component" value="Unassembled WGS sequence"/>
</dbReference>
<keyword evidence="6 9" id="KW-1133">Transmembrane helix</keyword>
<comment type="subcellular location">
    <subcellularLocation>
        <location evidence="1">Cell membrane</location>
        <topology evidence="1">Multi-pass membrane protein</topology>
    </subcellularLocation>
</comment>
<comment type="similarity">
    <text evidence="8">Belongs to the binding-protein-dependent transport system permease family. LivHM subfamily.</text>
</comment>
<dbReference type="RefSeq" id="WP_135285338.1">
    <property type="nucleotide sequence ID" value="NZ_SMLL01000004.1"/>
</dbReference>
<feature type="transmembrane region" description="Helical" evidence="9">
    <location>
        <begin position="38"/>
        <end position="55"/>
    </location>
</feature>
<reference evidence="10 11" key="1">
    <citation type="submission" date="2019-03" db="EMBL/GenBank/DDBJ databases">
        <title>Ramlibacter rhizophilus CCTCC AB2015357, whole genome shotgun sequence.</title>
        <authorList>
            <person name="Zhang X."/>
            <person name="Feng G."/>
            <person name="Zhu H."/>
        </authorList>
    </citation>
    <scope>NUCLEOTIDE SEQUENCE [LARGE SCALE GENOMIC DNA]</scope>
    <source>
        <strain evidence="10 11">CCTCC AB2015357</strain>
    </source>
</reference>
<dbReference type="PANTHER" id="PTHR11795:SF452">
    <property type="entry name" value="ABC TRANSPORTER PERMEASE PROTEIN"/>
    <property type="match status" value="1"/>
</dbReference>
<sequence length="296" mass="30838">MAVTFLQQLINGLAISTVYVLIGLGVSLVFGLTRMINFAHGQFVVLGAFIAYSLVRSGLSFWLAVPLAALAVAALAYVMDRAILRGSIDQPVNGFIVSMGAVIVLQTLTVLTWSAEAFRVQSPLTGAWNVGGVIVTEERALLLAATAALVAGLYVLLNRTDLGRSMRAVAENRTAAALMGINVSRTISAGFVLSAVLASVAGSLLGAIFPFSAYWGTAFLIKGLAVALMGGLGNIPGALVAGVVLGLTETFASSYGVTLPGGIKLGAEWRDGFAFVLMVAILLWRPEGLFSRSRTA</sequence>
<proteinExistence type="inferred from homology"/>
<name>A0A4Z0BKE8_9BURK</name>
<feature type="transmembrane region" description="Helical" evidence="9">
    <location>
        <begin position="187"/>
        <end position="208"/>
    </location>
</feature>
<feature type="transmembrane region" description="Helical" evidence="9">
    <location>
        <begin position="92"/>
        <end position="115"/>
    </location>
</feature>
<comment type="caution">
    <text evidence="10">The sequence shown here is derived from an EMBL/GenBank/DDBJ whole genome shotgun (WGS) entry which is preliminary data.</text>
</comment>
<keyword evidence="7 9" id="KW-0472">Membrane</keyword>
<organism evidence="10 11">
    <name type="scientific">Ramlibacter rhizophilus</name>
    <dbReference type="NCBI Taxonomy" id="1781167"/>
    <lineage>
        <taxon>Bacteria</taxon>
        <taxon>Pseudomonadati</taxon>
        <taxon>Pseudomonadota</taxon>
        <taxon>Betaproteobacteria</taxon>
        <taxon>Burkholderiales</taxon>
        <taxon>Comamonadaceae</taxon>
        <taxon>Ramlibacter</taxon>
    </lineage>
</organism>
<evidence type="ECO:0000256" key="3">
    <source>
        <dbReference type="ARBA" id="ARBA00022475"/>
    </source>
</evidence>
<accession>A0A4Z0BKE8</accession>
<feature type="transmembrane region" description="Helical" evidence="9">
    <location>
        <begin position="61"/>
        <end position="80"/>
    </location>
</feature>
<evidence type="ECO:0000256" key="7">
    <source>
        <dbReference type="ARBA" id="ARBA00023136"/>
    </source>
</evidence>
<dbReference type="PANTHER" id="PTHR11795">
    <property type="entry name" value="BRANCHED-CHAIN AMINO ACID TRANSPORT SYSTEM PERMEASE PROTEIN LIVH"/>
    <property type="match status" value="1"/>
</dbReference>
<evidence type="ECO:0000256" key="8">
    <source>
        <dbReference type="ARBA" id="ARBA00037998"/>
    </source>
</evidence>
<evidence type="ECO:0000256" key="5">
    <source>
        <dbReference type="ARBA" id="ARBA00022970"/>
    </source>
</evidence>
<dbReference type="CDD" id="cd06582">
    <property type="entry name" value="TM_PBP1_LivH_like"/>
    <property type="match status" value="1"/>
</dbReference>
<evidence type="ECO:0000256" key="2">
    <source>
        <dbReference type="ARBA" id="ARBA00022448"/>
    </source>
</evidence>
<dbReference type="EMBL" id="SMLL01000004">
    <property type="protein sequence ID" value="TFY99795.1"/>
    <property type="molecule type" value="Genomic_DNA"/>
</dbReference>
<evidence type="ECO:0000256" key="4">
    <source>
        <dbReference type="ARBA" id="ARBA00022692"/>
    </source>
</evidence>
<dbReference type="GO" id="GO:0022857">
    <property type="term" value="F:transmembrane transporter activity"/>
    <property type="evidence" value="ECO:0007669"/>
    <property type="project" value="InterPro"/>
</dbReference>
<keyword evidence="2" id="KW-0813">Transport</keyword>
<gene>
    <name evidence="10" type="ORF">EZ242_11710</name>
</gene>
<evidence type="ECO:0000256" key="9">
    <source>
        <dbReference type="SAM" id="Phobius"/>
    </source>
</evidence>
<keyword evidence="4 9" id="KW-0812">Transmembrane</keyword>
<dbReference type="InterPro" id="IPR001851">
    <property type="entry name" value="ABC_transp_permease"/>
</dbReference>
<dbReference type="GO" id="GO:0006865">
    <property type="term" value="P:amino acid transport"/>
    <property type="evidence" value="ECO:0007669"/>
    <property type="project" value="UniProtKB-KW"/>
</dbReference>